<dbReference type="EMBL" id="JAERRC010000038">
    <property type="protein sequence ID" value="MBL0706928.1"/>
    <property type="molecule type" value="Genomic_DNA"/>
</dbReference>
<evidence type="ECO:0000313" key="2">
    <source>
        <dbReference type="Proteomes" id="UP000639051"/>
    </source>
</evidence>
<sequence length="464" mass="51150">MLVASTEPTASSRLVVPTLCGLCSGTPRFAYICLRCGGGEEPYKQGICVRCAVRDQLARAFGDWPPGSTAAILINALAESRRPRSVMKWLTNPRGGARILRELLDAGTPVTHAVLDGFDAREAWSLRRTLVSLDVLPKRNENIERLETVLDRICAGLRPEHRSLVRAYASWRLLRRSRRSYETSGKFTYQQFHAASTRLSQIASFVSWLAMHRTTLHELDQATIERWLNDTNHAHPAVADFLHWAARRGLAPDLTLTFPRSPGPALDMTDEERWSELNRCLSDASMPEDVRTAGALLLLYGIPLARIVELTTAHLDFSDGTSQPSGFSVAPGRPAVVIPPILGRLLIGLRFRRSSYAPLISANPSDPDWLFPGCGPGGHISWTAMARRLKAHGIRVRRSRNAALIALAGDLPAPVLSDLLGMSTAAAIQWSRRAGRDWLGFINALEQRQSAARTTVRRPVSPSV</sequence>
<keyword evidence="2" id="KW-1185">Reference proteome</keyword>
<gene>
    <name evidence="1" type="ORF">JJE72_15640</name>
</gene>
<organism evidence="1 2">
    <name type="scientific">Sinomonas cellulolyticus</name>
    <dbReference type="NCBI Taxonomy" id="2801916"/>
    <lineage>
        <taxon>Bacteria</taxon>
        <taxon>Bacillati</taxon>
        <taxon>Actinomycetota</taxon>
        <taxon>Actinomycetes</taxon>
        <taxon>Micrococcales</taxon>
        <taxon>Micrococcaceae</taxon>
        <taxon>Sinomonas</taxon>
    </lineage>
</organism>
<protein>
    <recommendedName>
        <fullName evidence="3">Site-specific recombinase XerD</fullName>
    </recommendedName>
</protein>
<proteinExistence type="predicted"/>
<reference evidence="1 2" key="1">
    <citation type="submission" date="2021-01" db="EMBL/GenBank/DDBJ databases">
        <title>Genome public.</title>
        <authorList>
            <person name="Liu C."/>
            <person name="Sun Q."/>
        </authorList>
    </citation>
    <scope>NUCLEOTIDE SEQUENCE [LARGE SCALE GENOMIC DNA]</scope>
    <source>
        <strain evidence="1 2">JC656</strain>
    </source>
</reference>
<accession>A0ABS1K5V9</accession>
<name>A0ABS1K5V9_9MICC</name>
<evidence type="ECO:0000313" key="1">
    <source>
        <dbReference type="EMBL" id="MBL0706928.1"/>
    </source>
</evidence>
<dbReference type="Proteomes" id="UP000639051">
    <property type="component" value="Unassembled WGS sequence"/>
</dbReference>
<comment type="caution">
    <text evidence="1">The sequence shown here is derived from an EMBL/GenBank/DDBJ whole genome shotgun (WGS) entry which is preliminary data.</text>
</comment>
<dbReference type="RefSeq" id="WP_189695371.1">
    <property type="nucleotide sequence ID" value="NZ_BNCM01000029.1"/>
</dbReference>
<evidence type="ECO:0008006" key="3">
    <source>
        <dbReference type="Google" id="ProtNLM"/>
    </source>
</evidence>